<evidence type="ECO:0000313" key="3">
    <source>
        <dbReference type="Proteomes" id="UP000435323"/>
    </source>
</evidence>
<organism evidence="2 3">
    <name type="scientific">Aliivibrio fischeri</name>
    <name type="common">Vibrio fischeri</name>
    <dbReference type="NCBI Taxonomy" id="668"/>
    <lineage>
        <taxon>Bacteria</taxon>
        <taxon>Pseudomonadati</taxon>
        <taxon>Pseudomonadota</taxon>
        <taxon>Gammaproteobacteria</taxon>
        <taxon>Vibrionales</taxon>
        <taxon>Vibrionaceae</taxon>
        <taxon>Aliivibrio</taxon>
    </lineage>
</organism>
<evidence type="ECO:0000259" key="1">
    <source>
        <dbReference type="Pfam" id="PF13643"/>
    </source>
</evidence>
<dbReference type="AlphaFoldDB" id="A0A6N3YXB9"/>
<reference evidence="2 3" key="1">
    <citation type="submission" date="2019-11" db="EMBL/GenBank/DDBJ databases">
        <title>Using colonization assays and comparative genomics to discover symbiosis behaviors and factors in Vibrio fischeri.</title>
        <authorList>
            <person name="Bongrand C."/>
            <person name="Moriano-Gutierrez S."/>
            <person name="Arevalo P."/>
            <person name="Mcfall-Ngai M."/>
            <person name="Visick K."/>
            <person name="Polz M.F."/>
            <person name="Ruby E.G."/>
        </authorList>
    </citation>
    <scope>NUCLEOTIDE SEQUENCE [LARGE SCALE GENOMIC DNA]</scope>
    <source>
        <strain evidence="3">emors.3.2</strain>
    </source>
</reference>
<evidence type="ECO:0000313" key="2">
    <source>
        <dbReference type="EMBL" id="MUK45869.1"/>
    </source>
</evidence>
<feature type="domain" description="DUF4145" evidence="1">
    <location>
        <begin position="110"/>
        <end position="193"/>
    </location>
</feature>
<sequence>MNIKKIFCNTCKNETKHELLRKHDRSYSEELDAGWYEDWEYNMWACRGCDTATLETKYICAGSYDHEGNEVYHYSYDPQRKNTFERLPKKFMHIDDKLNGIYKEIILAYKAGLNTVSVMGIRALLEGICIHEGINDKDAYHLTGKLKELEKKSFIPHQIIEGLVSIKSFGDDAAHSLVKLNKMDLELSIELLEALLTSLYEAKFELQHKALQLKSRQESLEKAKELRK</sequence>
<name>A0A6N3YXB9_ALIFS</name>
<gene>
    <name evidence="2" type="ORF">GNP77_10805</name>
</gene>
<comment type="caution">
    <text evidence="2">The sequence shown here is derived from an EMBL/GenBank/DDBJ whole genome shotgun (WGS) entry which is preliminary data.</text>
</comment>
<dbReference type="EMBL" id="WOBO01000012">
    <property type="protein sequence ID" value="MUK45869.1"/>
    <property type="molecule type" value="Genomic_DNA"/>
</dbReference>
<dbReference type="Proteomes" id="UP000435323">
    <property type="component" value="Unassembled WGS sequence"/>
</dbReference>
<dbReference type="RefSeq" id="WP_155658497.1">
    <property type="nucleotide sequence ID" value="NZ_WOBO01000012.1"/>
</dbReference>
<dbReference type="Pfam" id="PF13643">
    <property type="entry name" value="DUF4145"/>
    <property type="match status" value="1"/>
</dbReference>
<accession>A0A6N3YXB9</accession>
<dbReference type="InterPro" id="IPR025285">
    <property type="entry name" value="DUF4145"/>
</dbReference>
<protein>
    <submittedName>
        <fullName evidence="2">DUF4145 domain-containing protein</fullName>
    </submittedName>
</protein>
<proteinExistence type="predicted"/>